<evidence type="ECO:0000313" key="3">
    <source>
        <dbReference type="Proteomes" id="UP001055101"/>
    </source>
</evidence>
<keyword evidence="3" id="KW-1185">Reference proteome</keyword>
<organism evidence="2 3">
    <name type="scientific">Methylobacterium thuringiense</name>
    <dbReference type="NCBI Taxonomy" id="1003091"/>
    <lineage>
        <taxon>Bacteria</taxon>
        <taxon>Pseudomonadati</taxon>
        <taxon>Pseudomonadota</taxon>
        <taxon>Alphaproteobacteria</taxon>
        <taxon>Hyphomicrobiales</taxon>
        <taxon>Methylobacteriaceae</taxon>
        <taxon>Methylobacterium</taxon>
    </lineage>
</organism>
<proteinExistence type="predicted"/>
<dbReference type="InterPro" id="IPR036291">
    <property type="entry name" value="NAD(P)-bd_dom_sf"/>
</dbReference>
<dbReference type="EMBL" id="BPRA01000026">
    <property type="protein sequence ID" value="GJE57684.1"/>
    <property type="molecule type" value="Genomic_DNA"/>
</dbReference>
<accession>A0ABQ4TS08</accession>
<dbReference type="InterPro" id="IPR001509">
    <property type="entry name" value="Epimerase_deHydtase"/>
</dbReference>
<dbReference type="Pfam" id="PF01370">
    <property type="entry name" value="Epimerase"/>
    <property type="match status" value="1"/>
</dbReference>
<dbReference type="Gene3D" id="3.40.50.720">
    <property type="entry name" value="NAD(P)-binding Rossmann-like Domain"/>
    <property type="match status" value="1"/>
</dbReference>
<reference evidence="2" key="2">
    <citation type="submission" date="2021-08" db="EMBL/GenBank/DDBJ databases">
        <authorList>
            <person name="Tani A."/>
            <person name="Ola A."/>
            <person name="Ogura Y."/>
            <person name="Katsura K."/>
            <person name="Hayashi T."/>
        </authorList>
    </citation>
    <scope>NUCLEOTIDE SEQUENCE</scope>
    <source>
        <strain evidence="2">DSM 23674</strain>
    </source>
</reference>
<dbReference type="Proteomes" id="UP001055101">
    <property type="component" value="Unassembled WGS sequence"/>
</dbReference>
<feature type="domain" description="NAD-dependent epimerase/dehydratase" evidence="1">
    <location>
        <begin position="36"/>
        <end position="165"/>
    </location>
</feature>
<comment type="caution">
    <text evidence="2">The sequence shown here is derived from an EMBL/GenBank/DDBJ whole genome shotgun (WGS) entry which is preliminary data.</text>
</comment>
<name>A0ABQ4TS08_9HYPH</name>
<reference evidence="2" key="1">
    <citation type="journal article" date="2021" name="Front. Microbiol.">
        <title>Comprehensive Comparative Genomics and Phenotyping of Methylobacterium Species.</title>
        <authorList>
            <person name="Alessa O."/>
            <person name="Ogura Y."/>
            <person name="Fujitani Y."/>
            <person name="Takami H."/>
            <person name="Hayashi T."/>
            <person name="Sahin N."/>
            <person name="Tani A."/>
        </authorList>
    </citation>
    <scope>NUCLEOTIDE SEQUENCE</scope>
    <source>
        <strain evidence="2">DSM 23674</strain>
    </source>
</reference>
<evidence type="ECO:0000259" key="1">
    <source>
        <dbReference type="Pfam" id="PF01370"/>
    </source>
</evidence>
<dbReference type="SUPFAM" id="SSF51735">
    <property type="entry name" value="NAD(P)-binding Rossmann-fold domains"/>
    <property type="match status" value="1"/>
</dbReference>
<gene>
    <name evidence="2" type="ORF">EKPJFOCH_4202</name>
</gene>
<sequence length="267" mass="29552">MTPSAAAIVGYTGFVGSNLLAHPSRTLRYESLFNSKNVADLGDRSYEAVVCSAVPAIKWLANKNPSEDWAQISGLLAQLRNLRTDRFILISTVDVYPDPAGRNDEGYDFKAYADHAYGRHRRMVEEWVIENFPSAHTIIRLPALFGEGLKKNALYDLMTKNMLEKINSDSAYQWYSLGSLADDLDTIVEVGVSQINLVTPPIQMRKIQERFFPADQIGGSYSVPATYDVRTAYADVFGHPGGGYIADEETTLRHMEGFLAARCGTAG</sequence>
<evidence type="ECO:0000313" key="2">
    <source>
        <dbReference type="EMBL" id="GJE57684.1"/>
    </source>
</evidence>
<protein>
    <recommendedName>
        <fullName evidence="1">NAD-dependent epimerase/dehydratase domain-containing protein</fullName>
    </recommendedName>
</protein>